<dbReference type="AlphaFoldDB" id="A0A1F6ANJ4"/>
<evidence type="ECO:0000313" key="4">
    <source>
        <dbReference type="Proteomes" id="UP000176609"/>
    </source>
</evidence>
<comment type="caution">
    <text evidence="3">The sequence shown here is derived from an EMBL/GenBank/DDBJ whole genome shotgun (WGS) entry which is preliminary data.</text>
</comment>
<protein>
    <recommendedName>
        <fullName evidence="2">Fibronectin type-III domain-containing protein</fullName>
    </recommendedName>
</protein>
<dbReference type="Pfam" id="PF00041">
    <property type="entry name" value="fn3"/>
    <property type="match status" value="1"/>
</dbReference>
<evidence type="ECO:0000256" key="1">
    <source>
        <dbReference type="SAM" id="Phobius"/>
    </source>
</evidence>
<reference evidence="3 4" key="1">
    <citation type="journal article" date="2016" name="Nat. Commun.">
        <title>Thousands of microbial genomes shed light on interconnected biogeochemical processes in an aquifer system.</title>
        <authorList>
            <person name="Anantharaman K."/>
            <person name="Brown C.T."/>
            <person name="Hug L.A."/>
            <person name="Sharon I."/>
            <person name="Castelle C.J."/>
            <person name="Probst A.J."/>
            <person name="Thomas B.C."/>
            <person name="Singh A."/>
            <person name="Wilkins M.J."/>
            <person name="Karaoz U."/>
            <person name="Brodie E.L."/>
            <person name="Williams K.H."/>
            <person name="Hubbard S.S."/>
            <person name="Banfield J.F."/>
        </authorList>
    </citation>
    <scope>NUCLEOTIDE SEQUENCE [LARGE SCALE GENOMIC DNA]</scope>
</reference>
<accession>A0A1F6ANJ4</accession>
<evidence type="ECO:0000313" key="3">
    <source>
        <dbReference type="EMBL" id="OGG26256.1"/>
    </source>
</evidence>
<keyword evidence="1" id="KW-1133">Transmembrane helix</keyword>
<dbReference type="EMBL" id="MFJR01000012">
    <property type="protein sequence ID" value="OGG26256.1"/>
    <property type="molecule type" value="Genomic_DNA"/>
</dbReference>
<dbReference type="InterPro" id="IPR036116">
    <property type="entry name" value="FN3_sf"/>
</dbReference>
<dbReference type="InterPro" id="IPR044016">
    <property type="entry name" value="Big_13"/>
</dbReference>
<feature type="transmembrane region" description="Helical" evidence="1">
    <location>
        <begin position="457"/>
        <end position="477"/>
    </location>
</feature>
<keyword evidence="1" id="KW-0472">Membrane</keyword>
<dbReference type="InterPro" id="IPR013783">
    <property type="entry name" value="Ig-like_fold"/>
</dbReference>
<gene>
    <name evidence="3" type="ORF">A2960_04740</name>
</gene>
<keyword evidence="1" id="KW-0812">Transmembrane</keyword>
<dbReference type="PROSITE" id="PS50853">
    <property type="entry name" value="FN3"/>
    <property type="match status" value="1"/>
</dbReference>
<organism evidence="3 4">
    <name type="scientific">Candidatus Gottesmanbacteria bacterium RIFCSPLOWO2_01_FULL_39_12b</name>
    <dbReference type="NCBI Taxonomy" id="1798388"/>
    <lineage>
        <taxon>Bacteria</taxon>
        <taxon>Candidatus Gottesmaniibacteriota</taxon>
    </lineage>
</organism>
<dbReference type="SUPFAM" id="SSF49265">
    <property type="entry name" value="Fibronectin type III"/>
    <property type="match status" value="1"/>
</dbReference>
<proteinExistence type="predicted"/>
<dbReference type="Proteomes" id="UP000176609">
    <property type="component" value="Unassembled WGS sequence"/>
</dbReference>
<dbReference type="InterPro" id="IPR003961">
    <property type="entry name" value="FN3_dom"/>
</dbReference>
<dbReference type="Pfam" id="PF19077">
    <property type="entry name" value="Big_13"/>
    <property type="match status" value="1"/>
</dbReference>
<feature type="domain" description="Fibronectin type-III" evidence="2">
    <location>
        <begin position="43"/>
        <end position="138"/>
    </location>
</feature>
<sequence length="481" mass="52042">MYRKEKKIPTLVALLLLIVGIGTAVTLDRSSQSLTSSASPTSHPQEIHFTNITDNSFTVSWLTASAIIGSITVSNNSETFTYLDDLDSDNIPRPRNTHYITVKNLKEDNSYKVKIISGKNNCPDENSCPVFTQKTVPRLINSLTLPPAHGSILTNENKPAEGAVAYLLVGKSSILSGRVDSSGLWVIPFNHLRTQDLQNRPEIGDNDLIQITVNLSPTQATTAIIDVKSIRQNLTIPPMTIGNSYNFIALLGKKDFLAARNMQTNILGIKTENTNTPSYKNLTPTIKQSLSPQTQQLQKIDILFPKNDQDTTPDDRPRIRGYGPAGSQLLITVNSTPQTGTVTVGKDGTWTWRPEKALPPGIHFLNIQTNDGKGNLITVTREFIVLKSGESVLGESTPSASLTPTSKPSITATPAITSSLSPTISISPSPSLQPTIILTTQPTYPPTDIPPRSGSTGITLLTIGISLIFLIFGARLLNTNG</sequence>
<name>A0A1F6ANJ4_9BACT</name>
<dbReference type="CDD" id="cd00063">
    <property type="entry name" value="FN3"/>
    <property type="match status" value="1"/>
</dbReference>
<evidence type="ECO:0000259" key="2">
    <source>
        <dbReference type="PROSITE" id="PS50853"/>
    </source>
</evidence>
<dbReference type="Gene3D" id="2.60.40.10">
    <property type="entry name" value="Immunoglobulins"/>
    <property type="match status" value="2"/>
</dbReference>